<accession>A0A939C5Q4</accession>
<name>A0A939C5Q4_9ACTN</name>
<dbReference type="RefSeq" id="WP_205257360.1">
    <property type="nucleotide sequence ID" value="NZ_BAAAPV010000001.1"/>
</dbReference>
<comment type="caution">
    <text evidence="8">The sequence shown here is derived from an EMBL/GenBank/DDBJ whole genome shotgun (WGS) entry which is preliminary data.</text>
</comment>
<dbReference type="Gene3D" id="3.30.830.10">
    <property type="entry name" value="Metalloenzyme, LuxS/M16 peptidase-like"/>
    <property type="match status" value="2"/>
</dbReference>
<dbReference type="GO" id="GO:0008237">
    <property type="term" value="F:metallopeptidase activity"/>
    <property type="evidence" value="ECO:0007669"/>
    <property type="project" value="UniProtKB-KW"/>
</dbReference>
<keyword evidence="3" id="KW-0378">Hydrolase</keyword>
<proteinExistence type="inferred from homology"/>
<comment type="similarity">
    <text evidence="1">Belongs to the peptidase M16 family.</text>
</comment>
<dbReference type="InterPro" id="IPR011249">
    <property type="entry name" value="Metalloenz_LuxS/M16"/>
</dbReference>
<evidence type="ECO:0000313" key="9">
    <source>
        <dbReference type="Proteomes" id="UP000663801"/>
    </source>
</evidence>
<evidence type="ECO:0000256" key="4">
    <source>
        <dbReference type="ARBA" id="ARBA00022833"/>
    </source>
</evidence>
<gene>
    <name evidence="8" type="ORF">JL107_11880</name>
</gene>
<evidence type="ECO:0000256" key="3">
    <source>
        <dbReference type="ARBA" id="ARBA00022801"/>
    </source>
</evidence>
<dbReference type="PANTHER" id="PTHR43690:SF17">
    <property type="entry name" value="PROTEIN YHJJ"/>
    <property type="match status" value="1"/>
</dbReference>
<evidence type="ECO:0000256" key="1">
    <source>
        <dbReference type="ARBA" id="ARBA00007261"/>
    </source>
</evidence>
<dbReference type="EMBL" id="JAERWL010000009">
    <property type="protein sequence ID" value="MBM9477149.1"/>
    <property type="molecule type" value="Genomic_DNA"/>
</dbReference>
<dbReference type="GO" id="GO:0006508">
    <property type="term" value="P:proteolysis"/>
    <property type="evidence" value="ECO:0007669"/>
    <property type="project" value="UniProtKB-KW"/>
</dbReference>
<keyword evidence="2" id="KW-0645">Protease</keyword>
<dbReference type="InterPro" id="IPR007863">
    <property type="entry name" value="Peptidase_M16_C"/>
</dbReference>
<evidence type="ECO:0000313" key="8">
    <source>
        <dbReference type="EMBL" id="MBM9477149.1"/>
    </source>
</evidence>
<evidence type="ECO:0000256" key="5">
    <source>
        <dbReference type="ARBA" id="ARBA00023049"/>
    </source>
</evidence>
<reference evidence="8" key="1">
    <citation type="submission" date="2021-01" db="EMBL/GenBank/DDBJ databases">
        <title>KCTC 19127 draft genome.</title>
        <authorList>
            <person name="An D."/>
        </authorList>
    </citation>
    <scope>NUCLEOTIDE SEQUENCE</scope>
    <source>
        <strain evidence="8">KCTC 19127</strain>
    </source>
</reference>
<feature type="domain" description="Peptidase M16 C-terminal" evidence="7">
    <location>
        <begin position="180"/>
        <end position="363"/>
    </location>
</feature>
<sequence>MRPVRLPRADYPITRTTLDNGLRVVLAPDRSTGVVGVAVHYDVGFRSEPEGRTGFAHLFEHLMFQGSESLPKLEHFRLVQSSGGLFNGSTHTDYTDYFEVLPSAALERGLFLEADRMRAPMITAENLANQVDVVSEEIRLNVLNRPYGGFPWILLPPVMFDTFANAHNGYGDFVDLRAATVADCADFFETYYTPANAVLTVCGGFDPDTALELIHRHFDDVPFRPAPVRPSFDEPALTGVRSADHHDPHAPAPALAVGWRLPDPVSDLPGYLAFLMAGSVLSDGESSRLQSTVIARDGLATDIWAGPGLVGGPLDARDPDVFVLGAVHAPGTEAQTVIDAAMVEVAALAADGPQEGELPRAVARFVSGLYRENDTISVRTRSLGTMELLHGRAELLGELPDLLAQVTADDVAAAARALDPERCAVLRVLPGGEA</sequence>
<dbReference type="AlphaFoldDB" id="A0A939C5Q4"/>
<keyword evidence="4" id="KW-0862">Zinc</keyword>
<evidence type="ECO:0000259" key="6">
    <source>
        <dbReference type="Pfam" id="PF00675"/>
    </source>
</evidence>
<keyword evidence="9" id="KW-1185">Reference proteome</keyword>
<protein>
    <submittedName>
        <fullName evidence="8">Insulinase family protein</fullName>
    </submittedName>
</protein>
<dbReference type="GO" id="GO:0046872">
    <property type="term" value="F:metal ion binding"/>
    <property type="evidence" value="ECO:0007669"/>
    <property type="project" value="InterPro"/>
</dbReference>
<dbReference type="InterPro" id="IPR011765">
    <property type="entry name" value="Pept_M16_N"/>
</dbReference>
<dbReference type="Pfam" id="PF00675">
    <property type="entry name" value="Peptidase_M16"/>
    <property type="match status" value="1"/>
</dbReference>
<dbReference type="Proteomes" id="UP000663801">
    <property type="component" value="Unassembled WGS sequence"/>
</dbReference>
<evidence type="ECO:0000256" key="2">
    <source>
        <dbReference type="ARBA" id="ARBA00022670"/>
    </source>
</evidence>
<evidence type="ECO:0000259" key="7">
    <source>
        <dbReference type="Pfam" id="PF05193"/>
    </source>
</evidence>
<dbReference type="Pfam" id="PF05193">
    <property type="entry name" value="Peptidase_M16_C"/>
    <property type="match status" value="1"/>
</dbReference>
<organism evidence="8 9">
    <name type="scientific">Nakamurella flavida</name>
    <dbReference type="NCBI Taxonomy" id="363630"/>
    <lineage>
        <taxon>Bacteria</taxon>
        <taxon>Bacillati</taxon>
        <taxon>Actinomycetota</taxon>
        <taxon>Actinomycetes</taxon>
        <taxon>Nakamurellales</taxon>
        <taxon>Nakamurellaceae</taxon>
        <taxon>Nakamurella</taxon>
    </lineage>
</organism>
<dbReference type="PANTHER" id="PTHR43690">
    <property type="entry name" value="NARDILYSIN"/>
    <property type="match status" value="1"/>
</dbReference>
<feature type="domain" description="Peptidase M16 N-terminal" evidence="6">
    <location>
        <begin position="23"/>
        <end position="139"/>
    </location>
</feature>
<dbReference type="InterPro" id="IPR050626">
    <property type="entry name" value="Peptidase_M16"/>
</dbReference>
<keyword evidence="5" id="KW-0482">Metalloprotease</keyword>
<dbReference type="SUPFAM" id="SSF63411">
    <property type="entry name" value="LuxS/MPP-like metallohydrolase"/>
    <property type="match status" value="2"/>
</dbReference>